<evidence type="ECO:0000313" key="2">
    <source>
        <dbReference type="Proteomes" id="UP000092445"/>
    </source>
</evidence>
<dbReference type="Proteomes" id="UP000092445">
    <property type="component" value="Unassembled WGS sequence"/>
</dbReference>
<accession>A0A1A9ZWC1</accession>
<protein>
    <submittedName>
        <fullName evidence="1">Uncharacterized protein</fullName>
    </submittedName>
</protein>
<sequence>MLFLNTSIHIIQRYSDVDGNYKSRRYIVIDHQLCYDTENAPQCAVNHAAGDVKAATKRIILETVDGLTSFMPANGEDAIIISSTYNAMILVLSPFLRTYIQLPIWHRLKLVSSKTGNPTD</sequence>
<proteinExistence type="predicted"/>
<name>A0A1A9ZWC1_GLOPL</name>
<dbReference type="EnsemblMetazoa" id="GPAI027111-RA">
    <property type="protein sequence ID" value="GPAI027111-PA"/>
    <property type="gene ID" value="GPAI027111"/>
</dbReference>
<evidence type="ECO:0000313" key="1">
    <source>
        <dbReference type="EnsemblMetazoa" id="GPAI027111-PA"/>
    </source>
</evidence>
<reference evidence="2" key="1">
    <citation type="submission" date="2014-03" db="EMBL/GenBank/DDBJ databases">
        <authorList>
            <person name="Aksoy S."/>
            <person name="Warren W."/>
            <person name="Wilson R.K."/>
        </authorList>
    </citation>
    <scope>NUCLEOTIDE SEQUENCE [LARGE SCALE GENOMIC DNA]</scope>
    <source>
        <strain evidence="2">IAEA</strain>
    </source>
</reference>
<dbReference type="AlphaFoldDB" id="A0A1A9ZWC1"/>
<dbReference type="VEuPathDB" id="VectorBase:GPAI027111"/>
<keyword evidence="2" id="KW-1185">Reference proteome</keyword>
<reference evidence="1" key="2">
    <citation type="submission" date="2020-05" db="UniProtKB">
        <authorList>
            <consortium name="EnsemblMetazoa"/>
        </authorList>
    </citation>
    <scope>IDENTIFICATION</scope>
    <source>
        <strain evidence="1">IAEA</strain>
    </source>
</reference>
<organism evidence="1 2">
    <name type="scientific">Glossina pallidipes</name>
    <name type="common">Tsetse fly</name>
    <dbReference type="NCBI Taxonomy" id="7398"/>
    <lineage>
        <taxon>Eukaryota</taxon>
        <taxon>Metazoa</taxon>
        <taxon>Ecdysozoa</taxon>
        <taxon>Arthropoda</taxon>
        <taxon>Hexapoda</taxon>
        <taxon>Insecta</taxon>
        <taxon>Pterygota</taxon>
        <taxon>Neoptera</taxon>
        <taxon>Endopterygota</taxon>
        <taxon>Diptera</taxon>
        <taxon>Brachycera</taxon>
        <taxon>Muscomorpha</taxon>
        <taxon>Hippoboscoidea</taxon>
        <taxon>Glossinidae</taxon>
        <taxon>Glossina</taxon>
    </lineage>
</organism>